<dbReference type="Proteomes" id="UP000095287">
    <property type="component" value="Unplaced"/>
</dbReference>
<reference evidence="3" key="1">
    <citation type="submission" date="2016-11" db="UniProtKB">
        <authorList>
            <consortium name="WormBaseParasite"/>
        </authorList>
    </citation>
    <scope>IDENTIFICATION</scope>
</reference>
<organism evidence="2 3">
    <name type="scientific">Steinernema glaseri</name>
    <dbReference type="NCBI Taxonomy" id="37863"/>
    <lineage>
        <taxon>Eukaryota</taxon>
        <taxon>Metazoa</taxon>
        <taxon>Ecdysozoa</taxon>
        <taxon>Nematoda</taxon>
        <taxon>Chromadorea</taxon>
        <taxon>Rhabditida</taxon>
        <taxon>Tylenchina</taxon>
        <taxon>Panagrolaimomorpha</taxon>
        <taxon>Strongyloidoidea</taxon>
        <taxon>Steinernematidae</taxon>
        <taxon>Steinernema</taxon>
    </lineage>
</organism>
<evidence type="ECO:0000313" key="3">
    <source>
        <dbReference type="WBParaSite" id="L893_g24063.t1"/>
    </source>
</evidence>
<proteinExistence type="predicted"/>
<feature type="region of interest" description="Disordered" evidence="1">
    <location>
        <begin position="1"/>
        <end position="126"/>
    </location>
</feature>
<evidence type="ECO:0000313" key="2">
    <source>
        <dbReference type="Proteomes" id="UP000095287"/>
    </source>
</evidence>
<evidence type="ECO:0000256" key="1">
    <source>
        <dbReference type="SAM" id="MobiDB-lite"/>
    </source>
</evidence>
<keyword evidence="2" id="KW-1185">Reference proteome</keyword>
<name>A0A1I7Z9X5_9BILA</name>
<feature type="compositionally biased region" description="Basic residues" evidence="1">
    <location>
        <begin position="1"/>
        <end position="13"/>
    </location>
</feature>
<protein>
    <submittedName>
        <fullName evidence="3">Cyclin-dependent kinase inhibitor</fullName>
    </submittedName>
</protein>
<dbReference type="WBParaSite" id="L893_g24063.t1">
    <property type="protein sequence ID" value="L893_g24063.t1"/>
    <property type="gene ID" value="L893_g24063"/>
</dbReference>
<feature type="compositionally biased region" description="Polar residues" evidence="1">
    <location>
        <begin position="24"/>
        <end position="45"/>
    </location>
</feature>
<sequence>MGCHFSKTKRRARVQPVQGGKPTPASSNVTNQNDNAKSVEASGSCSLEAPKSKSEEGAQQVSKATENMECTHTPRNGILRDPNFMNPNEGVETAQPVRARTPEPNAERTQSDEREPSPPKRQEANVREIIQQGKIYCRFFPI</sequence>
<dbReference type="AlphaFoldDB" id="A0A1I7Z9X5"/>
<accession>A0A1I7Z9X5</accession>
<feature type="compositionally biased region" description="Basic and acidic residues" evidence="1">
    <location>
        <begin position="105"/>
        <end position="126"/>
    </location>
</feature>
<feature type="compositionally biased region" description="Polar residues" evidence="1">
    <location>
        <begin position="57"/>
        <end position="74"/>
    </location>
</feature>